<dbReference type="GO" id="GO:0045936">
    <property type="term" value="P:negative regulation of phosphate metabolic process"/>
    <property type="evidence" value="ECO:0007669"/>
    <property type="project" value="InterPro"/>
</dbReference>
<feature type="domain" description="PhoU" evidence="9">
    <location>
        <begin position="22"/>
        <end position="108"/>
    </location>
</feature>
<reference evidence="11" key="1">
    <citation type="submission" date="2020-03" db="EMBL/GenBank/DDBJ databases">
        <title>Complete genome sequence of sulfur-oxidizing bacterium skT11.</title>
        <authorList>
            <person name="Kanda M."/>
            <person name="Kojima H."/>
            <person name="Fukui M."/>
        </authorList>
    </citation>
    <scope>NUCLEOTIDE SEQUENCE [LARGE SCALE GENOMIC DNA]</scope>
    <source>
        <strain evidence="11">skT11</strain>
    </source>
</reference>
<evidence type="ECO:0000256" key="3">
    <source>
        <dbReference type="ARBA" id="ARBA00011738"/>
    </source>
</evidence>
<evidence type="ECO:0000256" key="1">
    <source>
        <dbReference type="ARBA" id="ARBA00004496"/>
    </source>
</evidence>
<name>A0A6F8VFW2_9PROT</name>
<evidence type="ECO:0000256" key="5">
    <source>
        <dbReference type="ARBA" id="ARBA00022490"/>
    </source>
</evidence>
<dbReference type="InterPro" id="IPR038078">
    <property type="entry name" value="PhoU-like_sf"/>
</dbReference>
<dbReference type="GO" id="GO:0006817">
    <property type="term" value="P:phosphate ion transport"/>
    <property type="evidence" value="ECO:0007669"/>
    <property type="project" value="UniProtKB-KW"/>
</dbReference>
<dbReference type="AlphaFoldDB" id="A0A6F8VFW2"/>
<evidence type="ECO:0000256" key="8">
    <source>
        <dbReference type="PIRNR" id="PIRNR003107"/>
    </source>
</evidence>
<dbReference type="InterPro" id="IPR028366">
    <property type="entry name" value="PhoU"/>
</dbReference>
<dbReference type="PANTHER" id="PTHR42930">
    <property type="entry name" value="PHOSPHATE-SPECIFIC TRANSPORT SYSTEM ACCESSORY PROTEIN PHOU"/>
    <property type="match status" value="1"/>
</dbReference>
<evidence type="ECO:0000259" key="9">
    <source>
        <dbReference type="Pfam" id="PF01895"/>
    </source>
</evidence>
<evidence type="ECO:0000256" key="4">
    <source>
        <dbReference type="ARBA" id="ARBA00022448"/>
    </source>
</evidence>
<sequence>MAQEHIFKQMDADLEEVRSRVLQMGGMVEEQITKSIEALTSGNLELADEVIANDHRVNALEMLIDGECTQIIARRQPTAGDLRLIMTVERAITDLERIGDKAEKIARMAKKIHGADRISVPRFSEIRHMSEMVLEMLRTALDAFARLDTTAAAQLKRQDVEVDDEFDAVLRHLITFMMEDPRMITTAIDILFAAKAVERVGDHAKNIAGYVVYMAKGKDVRHASMEEMEREIEQ</sequence>
<dbReference type="PANTHER" id="PTHR42930:SF3">
    <property type="entry name" value="PHOSPHATE-SPECIFIC TRANSPORT SYSTEM ACCESSORY PROTEIN PHOU"/>
    <property type="match status" value="1"/>
</dbReference>
<organism evidence="10 11">
    <name type="scientific">Sulfurimicrobium lacus</name>
    <dbReference type="NCBI Taxonomy" id="2715678"/>
    <lineage>
        <taxon>Bacteria</taxon>
        <taxon>Pseudomonadati</taxon>
        <taxon>Pseudomonadota</taxon>
        <taxon>Betaproteobacteria</taxon>
        <taxon>Nitrosomonadales</taxon>
        <taxon>Sulfuricellaceae</taxon>
        <taxon>Sulfurimicrobium</taxon>
    </lineage>
</organism>
<dbReference type="Pfam" id="PF01895">
    <property type="entry name" value="PhoU"/>
    <property type="match status" value="2"/>
</dbReference>
<dbReference type="Gene3D" id="1.20.58.220">
    <property type="entry name" value="Phosphate transport system protein phou homolog 2, domain 2"/>
    <property type="match status" value="2"/>
</dbReference>
<accession>A0A6F8VFW2</accession>
<evidence type="ECO:0000256" key="7">
    <source>
        <dbReference type="ARBA" id="ARBA00056181"/>
    </source>
</evidence>
<dbReference type="Proteomes" id="UP000502260">
    <property type="component" value="Chromosome"/>
</dbReference>
<dbReference type="SUPFAM" id="SSF109755">
    <property type="entry name" value="PhoU-like"/>
    <property type="match status" value="1"/>
</dbReference>
<keyword evidence="4 8" id="KW-0813">Transport</keyword>
<evidence type="ECO:0000256" key="6">
    <source>
        <dbReference type="ARBA" id="ARBA00022592"/>
    </source>
</evidence>
<dbReference type="PIRSF" id="PIRSF003107">
    <property type="entry name" value="PhoU"/>
    <property type="match status" value="1"/>
</dbReference>
<evidence type="ECO:0000313" key="10">
    <source>
        <dbReference type="EMBL" id="BCB28564.1"/>
    </source>
</evidence>
<dbReference type="InterPro" id="IPR026022">
    <property type="entry name" value="PhoU_dom"/>
</dbReference>
<dbReference type="RefSeq" id="WP_173068183.1">
    <property type="nucleotide sequence ID" value="NZ_AP022853.1"/>
</dbReference>
<comment type="similarity">
    <text evidence="2 8">Belongs to the PhoU family.</text>
</comment>
<dbReference type="EMBL" id="AP022853">
    <property type="protein sequence ID" value="BCB28564.1"/>
    <property type="molecule type" value="Genomic_DNA"/>
</dbReference>
<protein>
    <recommendedName>
        <fullName evidence="8">Phosphate-specific transport system accessory protein PhoU</fullName>
    </recommendedName>
</protein>
<dbReference type="FunFam" id="1.20.58.220:FF:000004">
    <property type="entry name" value="Phosphate-specific transport system accessory protein PhoU"/>
    <property type="match status" value="1"/>
</dbReference>
<comment type="function">
    <text evidence="7 8">Plays a role in the regulation of phosphate uptake.</text>
</comment>
<comment type="subunit">
    <text evidence="3 8">Homodimer.</text>
</comment>
<dbReference type="GO" id="GO:0005737">
    <property type="term" value="C:cytoplasm"/>
    <property type="evidence" value="ECO:0007669"/>
    <property type="project" value="UniProtKB-SubCell"/>
</dbReference>
<comment type="subcellular location">
    <subcellularLocation>
        <location evidence="1 8">Cytoplasm</location>
    </subcellularLocation>
</comment>
<gene>
    <name evidence="10" type="ORF">SKTS_34500</name>
</gene>
<keyword evidence="5 8" id="KW-0963">Cytoplasm</keyword>
<keyword evidence="6 8" id="KW-0592">Phosphate transport</keyword>
<proteinExistence type="inferred from homology"/>
<feature type="domain" description="PhoU" evidence="9">
    <location>
        <begin position="126"/>
        <end position="210"/>
    </location>
</feature>
<evidence type="ECO:0000313" key="11">
    <source>
        <dbReference type="Proteomes" id="UP000502260"/>
    </source>
</evidence>
<keyword evidence="11" id="KW-1185">Reference proteome</keyword>
<evidence type="ECO:0000256" key="2">
    <source>
        <dbReference type="ARBA" id="ARBA00008107"/>
    </source>
</evidence>
<dbReference type="KEGG" id="slac:SKTS_34500"/>
<dbReference type="NCBIfam" id="TIGR02135">
    <property type="entry name" value="phoU_full"/>
    <property type="match status" value="1"/>
</dbReference>
<dbReference type="GO" id="GO:0030643">
    <property type="term" value="P:intracellular phosphate ion homeostasis"/>
    <property type="evidence" value="ECO:0007669"/>
    <property type="project" value="InterPro"/>
</dbReference>